<evidence type="ECO:0000313" key="5">
    <source>
        <dbReference type="Proteomes" id="UP001152797"/>
    </source>
</evidence>
<name>A0A9P1C4S2_9DINO</name>
<keyword evidence="5" id="KW-1185">Reference proteome</keyword>
<feature type="compositionally biased region" description="Basic and acidic residues" evidence="1">
    <location>
        <begin position="484"/>
        <end position="506"/>
    </location>
</feature>
<dbReference type="AlphaFoldDB" id="A0A9P1C4S2"/>
<evidence type="ECO:0000256" key="2">
    <source>
        <dbReference type="SAM" id="Phobius"/>
    </source>
</evidence>
<accession>A0A9P1C4S2</accession>
<evidence type="ECO:0000256" key="1">
    <source>
        <dbReference type="SAM" id="MobiDB-lite"/>
    </source>
</evidence>
<sequence length="599" mass="67014">MLNLATETIEGAEDPGNLFRKKQHILSVLSVLGLLNLKGCNEDVPESSNGSFGVMAFTLLFGFLCLLAWIWMRGERVELTAPLEPDAEPETTTNPHSVDDYADVSHAEVSLTPTYFKRLSYKLLRQLLQLLQQHRVQQHQPAHQQALWAVQVQAMVELHHQVSGGPSSGHADVPPAVAANDDDVVGVPNPSLRLDAPSTPIDLLAAPSTPPSPRATPTTRVHDAEVEEEHSTKRFKEDSQRVGEEEFNEANNRAGGRNVMQLARVVARVIAVMGLEPTRAMGQGDETCSSPSPSTNEWWFKLGIAILVVILIAFAVGCFVVRRYVKQLLHDLYHLSVQVAEADTVIGEHMQQVPAIQSRLDGLMLQVGDVSQRVAMLSNQVVETQNQLEMVSDRQDGLHFAIIEIGGFVRYHDLTARERSSMFTQERGNMMALNTMGASQYLRAIRAQSRAFVRGGEDTDPPTMEEPQQHEMEVDENENENGESENRTDDEIITREFNPERNMETRRGELTATLDDLRRQLDEALVGGHYSDGAEIQQTILMVLDHLNNGDLRLPDQRRVMYLQCADRMQQLSNRVRRRGNIALADVYMEYAASYRNSV</sequence>
<feature type="transmembrane region" description="Helical" evidence="2">
    <location>
        <begin position="298"/>
        <end position="321"/>
    </location>
</feature>
<evidence type="ECO:0008006" key="6">
    <source>
        <dbReference type="Google" id="ProtNLM"/>
    </source>
</evidence>
<organism evidence="3">
    <name type="scientific">Cladocopium goreaui</name>
    <dbReference type="NCBI Taxonomy" id="2562237"/>
    <lineage>
        <taxon>Eukaryota</taxon>
        <taxon>Sar</taxon>
        <taxon>Alveolata</taxon>
        <taxon>Dinophyceae</taxon>
        <taxon>Suessiales</taxon>
        <taxon>Symbiodiniaceae</taxon>
        <taxon>Cladocopium</taxon>
    </lineage>
</organism>
<dbReference type="EMBL" id="CAMXCT030000915">
    <property type="protein sequence ID" value="CAL4772075.1"/>
    <property type="molecule type" value="Genomic_DNA"/>
</dbReference>
<comment type="caution">
    <text evidence="3">The sequence shown here is derived from an EMBL/GenBank/DDBJ whole genome shotgun (WGS) entry which is preliminary data.</text>
</comment>
<dbReference type="Proteomes" id="UP001152797">
    <property type="component" value="Unassembled WGS sequence"/>
</dbReference>
<gene>
    <name evidence="3" type="ORF">C1SCF055_LOCUS12281</name>
</gene>
<keyword evidence="2" id="KW-1133">Transmembrane helix</keyword>
<reference evidence="3" key="1">
    <citation type="submission" date="2022-10" db="EMBL/GenBank/DDBJ databases">
        <authorList>
            <person name="Chen Y."/>
            <person name="Dougan E. K."/>
            <person name="Chan C."/>
            <person name="Rhodes N."/>
            <person name="Thang M."/>
        </authorList>
    </citation>
    <scope>NUCLEOTIDE SEQUENCE</scope>
</reference>
<dbReference type="EMBL" id="CAMXCT020000915">
    <property type="protein sequence ID" value="CAL1138138.1"/>
    <property type="molecule type" value="Genomic_DNA"/>
</dbReference>
<feature type="compositionally biased region" description="Acidic residues" evidence="1">
    <location>
        <begin position="473"/>
        <end position="483"/>
    </location>
</feature>
<evidence type="ECO:0000313" key="3">
    <source>
        <dbReference type="EMBL" id="CAI3984763.1"/>
    </source>
</evidence>
<keyword evidence="2" id="KW-0812">Transmembrane</keyword>
<reference evidence="4" key="2">
    <citation type="submission" date="2024-04" db="EMBL/GenBank/DDBJ databases">
        <authorList>
            <person name="Chen Y."/>
            <person name="Shah S."/>
            <person name="Dougan E. K."/>
            <person name="Thang M."/>
            <person name="Chan C."/>
        </authorList>
    </citation>
    <scope>NUCLEOTIDE SEQUENCE [LARGE SCALE GENOMIC DNA]</scope>
</reference>
<feature type="compositionally biased region" description="Basic and acidic residues" evidence="1">
    <location>
        <begin position="220"/>
        <end position="244"/>
    </location>
</feature>
<protein>
    <recommendedName>
        <fullName evidence="6">Transmembrane protein</fullName>
    </recommendedName>
</protein>
<feature type="region of interest" description="Disordered" evidence="1">
    <location>
        <begin position="193"/>
        <end position="249"/>
    </location>
</feature>
<proteinExistence type="predicted"/>
<feature type="region of interest" description="Disordered" evidence="1">
    <location>
        <begin position="454"/>
        <end position="506"/>
    </location>
</feature>
<dbReference type="EMBL" id="CAMXCT010000915">
    <property type="protein sequence ID" value="CAI3984763.1"/>
    <property type="molecule type" value="Genomic_DNA"/>
</dbReference>
<keyword evidence="2" id="KW-0472">Membrane</keyword>
<evidence type="ECO:0000313" key="4">
    <source>
        <dbReference type="EMBL" id="CAL1138138.1"/>
    </source>
</evidence>
<feature type="transmembrane region" description="Helical" evidence="2">
    <location>
        <begin position="52"/>
        <end position="72"/>
    </location>
</feature>